<keyword evidence="1" id="KW-0472">Membrane</keyword>
<reference evidence="2" key="1">
    <citation type="submission" date="2023-04" db="EMBL/GenBank/DDBJ databases">
        <authorList>
            <person name="Vijverberg K."/>
            <person name="Xiong W."/>
            <person name="Schranz E."/>
        </authorList>
    </citation>
    <scope>NUCLEOTIDE SEQUENCE</scope>
</reference>
<feature type="transmembrane region" description="Helical" evidence="1">
    <location>
        <begin position="143"/>
        <end position="165"/>
    </location>
</feature>
<organism evidence="2 3">
    <name type="scientific">Lactuca saligna</name>
    <name type="common">Willowleaf lettuce</name>
    <dbReference type="NCBI Taxonomy" id="75948"/>
    <lineage>
        <taxon>Eukaryota</taxon>
        <taxon>Viridiplantae</taxon>
        <taxon>Streptophyta</taxon>
        <taxon>Embryophyta</taxon>
        <taxon>Tracheophyta</taxon>
        <taxon>Spermatophyta</taxon>
        <taxon>Magnoliopsida</taxon>
        <taxon>eudicotyledons</taxon>
        <taxon>Gunneridae</taxon>
        <taxon>Pentapetalae</taxon>
        <taxon>asterids</taxon>
        <taxon>campanulids</taxon>
        <taxon>Asterales</taxon>
        <taxon>Asteraceae</taxon>
        <taxon>Cichorioideae</taxon>
        <taxon>Cichorieae</taxon>
        <taxon>Lactucinae</taxon>
        <taxon>Lactuca</taxon>
    </lineage>
</organism>
<sequence>MKRKPNDGASSFVGVSVGSSFVGVSVGSPCRCHRVPRFSVLPQYFDCGDCNFSASLSLFHLLPTAYWSISLPTTQLLIVIQFLPYQVFRHGHVVVLKLWFYDVLDIFAPLLLFRFFLGVADSSLDSGVLESIYIVFVPHRHSLAAGFCCFLYFGPFCPYLLLLFLTAGCPWNLDFAPNKDNDSSSSSSSDDPIKKKGSKNGKLKVAIFTDAGL</sequence>
<dbReference type="Proteomes" id="UP001177003">
    <property type="component" value="Chromosome 1"/>
</dbReference>
<evidence type="ECO:0000313" key="3">
    <source>
        <dbReference type="Proteomes" id="UP001177003"/>
    </source>
</evidence>
<evidence type="ECO:0000313" key="2">
    <source>
        <dbReference type="EMBL" id="CAI9269956.1"/>
    </source>
</evidence>
<keyword evidence="1" id="KW-1133">Transmembrane helix</keyword>
<proteinExistence type="predicted"/>
<protein>
    <submittedName>
        <fullName evidence="2">Uncharacterized protein</fullName>
    </submittedName>
</protein>
<dbReference type="AlphaFoldDB" id="A0AA35YDQ3"/>
<keyword evidence="1" id="KW-0812">Transmembrane</keyword>
<feature type="transmembrane region" description="Helical" evidence="1">
    <location>
        <begin position="98"/>
        <end position="117"/>
    </location>
</feature>
<gene>
    <name evidence="2" type="ORF">LSALG_LOCUS10300</name>
</gene>
<accession>A0AA35YDQ3</accession>
<dbReference type="EMBL" id="OX465077">
    <property type="protein sequence ID" value="CAI9269956.1"/>
    <property type="molecule type" value="Genomic_DNA"/>
</dbReference>
<keyword evidence="3" id="KW-1185">Reference proteome</keyword>
<name>A0AA35YDQ3_LACSI</name>
<evidence type="ECO:0000256" key="1">
    <source>
        <dbReference type="SAM" id="Phobius"/>
    </source>
</evidence>